<name>A0ABV9FFM1_9BACL</name>
<dbReference type="PANTHER" id="PTHR33993">
    <property type="entry name" value="GLYOXALASE-RELATED"/>
    <property type="match status" value="1"/>
</dbReference>
<feature type="domain" description="VOC" evidence="1">
    <location>
        <begin position="3"/>
        <end position="116"/>
    </location>
</feature>
<dbReference type="InterPro" id="IPR004360">
    <property type="entry name" value="Glyas_Fos-R_dOase_dom"/>
</dbReference>
<evidence type="ECO:0000259" key="1">
    <source>
        <dbReference type="PROSITE" id="PS51819"/>
    </source>
</evidence>
<dbReference type="Proteomes" id="UP001596028">
    <property type="component" value="Unassembled WGS sequence"/>
</dbReference>
<dbReference type="InterPro" id="IPR029068">
    <property type="entry name" value="Glyas_Bleomycin-R_OHBP_Dase"/>
</dbReference>
<organism evidence="2 3">
    <name type="scientific">Cohnella hongkongensis</name>
    <dbReference type="NCBI Taxonomy" id="178337"/>
    <lineage>
        <taxon>Bacteria</taxon>
        <taxon>Bacillati</taxon>
        <taxon>Bacillota</taxon>
        <taxon>Bacilli</taxon>
        <taxon>Bacillales</taxon>
        <taxon>Paenibacillaceae</taxon>
        <taxon>Cohnella</taxon>
    </lineage>
</organism>
<comment type="caution">
    <text evidence="2">The sequence shown here is derived from an EMBL/GenBank/DDBJ whole genome shotgun (WGS) entry which is preliminary data.</text>
</comment>
<dbReference type="CDD" id="cd06587">
    <property type="entry name" value="VOC"/>
    <property type="match status" value="1"/>
</dbReference>
<keyword evidence="3" id="KW-1185">Reference proteome</keyword>
<proteinExistence type="predicted"/>
<dbReference type="Gene3D" id="3.10.180.10">
    <property type="entry name" value="2,3-Dihydroxybiphenyl 1,2-Dioxygenase, domain 1"/>
    <property type="match status" value="1"/>
</dbReference>
<protein>
    <submittedName>
        <fullName evidence="2">VOC family protein</fullName>
    </submittedName>
</protein>
<evidence type="ECO:0000313" key="3">
    <source>
        <dbReference type="Proteomes" id="UP001596028"/>
    </source>
</evidence>
<evidence type="ECO:0000313" key="2">
    <source>
        <dbReference type="EMBL" id="MFC4599828.1"/>
    </source>
</evidence>
<accession>A0ABV9FFM1</accession>
<dbReference type="PROSITE" id="PS51819">
    <property type="entry name" value="VOC"/>
    <property type="match status" value="1"/>
</dbReference>
<dbReference type="InterPro" id="IPR052164">
    <property type="entry name" value="Anthracycline_SecMetBiosynth"/>
</dbReference>
<gene>
    <name evidence="2" type="ORF">ACFO3S_16360</name>
</gene>
<reference evidence="3" key="1">
    <citation type="journal article" date="2019" name="Int. J. Syst. Evol. Microbiol.">
        <title>The Global Catalogue of Microorganisms (GCM) 10K type strain sequencing project: providing services to taxonomists for standard genome sequencing and annotation.</title>
        <authorList>
            <consortium name="The Broad Institute Genomics Platform"/>
            <consortium name="The Broad Institute Genome Sequencing Center for Infectious Disease"/>
            <person name="Wu L."/>
            <person name="Ma J."/>
        </authorList>
    </citation>
    <scope>NUCLEOTIDE SEQUENCE [LARGE SCALE GENOMIC DNA]</scope>
    <source>
        <strain evidence="3">CCUG 49571</strain>
    </source>
</reference>
<dbReference type="SUPFAM" id="SSF54593">
    <property type="entry name" value="Glyoxalase/Bleomycin resistance protein/Dihydroxybiphenyl dioxygenase"/>
    <property type="match status" value="1"/>
</dbReference>
<dbReference type="EMBL" id="JBHSEP010000012">
    <property type="protein sequence ID" value="MFC4599828.1"/>
    <property type="molecule type" value="Genomic_DNA"/>
</dbReference>
<dbReference type="Pfam" id="PF00903">
    <property type="entry name" value="Glyoxalase"/>
    <property type="match status" value="1"/>
</dbReference>
<sequence length="120" mass="13360">MFVPGITVWYSVKSIERALAFYTEKLGFEVLFHNPEWGMAMVKTNTEGCVIGFSEAETVEPSTSSTVFDVADIEDAVNKLKRLDVSFSGEIEVIDDFVKLATFTDPDGHSLMLSEQLTQL</sequence>
<dbReference type="InterPro" id="IPR037523">
    <property type="entry name" value="VOC_core"/>
</dbReference>
<dbReference type="RefSeq" id="WP_378098373.1">
    <property type="nucleotide sequence ID" value="NZ_JBHSEP010000012.1"/>
</dbReference>